<evidence type="ECO:0000313" key="1">
    <source>
        <dbReference type="EMBL" id="CAK0892317.1"/>
    </source>
</evidence>
<feature type="non-terminal residue" evidence="1">
    <location>
        <position position="1"/>
    </location>
</feature>
<protein>
    <submittedName>
        <fullName evidence="1">Uncharacterized protein</fullName>
    </submittedName>
</protein>
<sequence>GVRAAWRRVGQIAWFDFPGQWQAGSIGGLDLPDWPGSRWERCRQRSQLLRRLDPRVPAQFQQEEGPRPWWAPGWLDLPLPEEAPHDAWYFRGRPERGVPPSWFVPHWRTATRGARDPQCVAMVWMDAGVARYVVYMEPLGDGVLALRGA</sequence>
<keyword evidence="2" id="KW-1185">Reference proteome</keyword>
<dbReference type="EMBL" id="CAUYUJ010019596">
    <property type="protein sequence ID" value="CAK0892317.1"/>
    <property type="molecule type" value="Genomic_DNA"/>
</dbReference>
<gene>
    <name evidence="1" type="ORF">PCOR1329_LOCUS72014</name>
</gene>
<organism evidence="1 2">
    <name type="scientific">Prorocentrum cordatum</name>
    <dbReference type="NCBI Taxonomy" id="2364126"/>
    <lineage>
        <taxon>Eukaryota</taxon>
        <taxon>Sar</taxon>
        <taxon>Alveolata</taxon>
        <taxon>Dinophyceae</taxon>
        <taxon>Prorocentrales</taxon>
        <taxon>Prorocentraceae</taxon>
        <taxon>Prorocentrum</taxon>
    </lineage>
</organism>
<reference evidence="1" key="1">
    <citation type="submission" date="2023-10" db="EMBL/GenBank/DDBJ databases">
        <authorList>
            <person name="Chen Y."/>
            <person name="Shah S."/>
            <person name="Dougan E. K."/>
            <person name="Thang M."/>
            <person name="Chan C."/>
        </authorList>
    </citation>
    <scope>NUCLEOTIDE SEQUENCE [LARGE SCALE GENOMIC DNA]</scope>
</reference>
<name>A0ABN9WZL3_9DINO</name>
<accession>A0ABN9WZL3</accession>
<comment type="caution">
    <text evidence="1">The sequence shown here is derived from an EMBL/GenBank/DDBJ whole genome shotgun (WGS) entry which is preliminary data.</text>
</comment>
<proteinExistence type="predicted"/>
<dbReference type="Proteomes" id="UP001189429">
    <property type="component" value="Unassembled WGS sequence"/>
</dbReference>
<evidence type="ECO:0000313" key="2">
    <source>
        <dbReference type="Proteomes" id="UP001189429"/>
    </source>
</evidence>